<name>A0A3M7KSY5_AUXPR</name>
<dbReference type="EMBL" id="QOKY01000202">
    <property type="protein sequence ID" value="RMZ52964.1"/>
    <property type="molecule type" value="Genomic_DNA"/>
</dbReference>
<dbReference type="InterPro" id="IPR027417">
    <property type="entry name" value="P-loop_NTPase"/>
</dbReference>
<dbReference type="SUPFAM" id="SSF52540">
    <property type="entry name" value="P-loop containing nucleoside triphosphate hydrolases"/>
    <property type="match status" value="1"/>
</dbReference>
<dbReference type="Pfam" id="PF13671">
    <property type="entry name" value="AAA_33"/>
    <property type="match status" value="1"/>
</dbReference>
<feature type="non-terminal residue" evidence="2">
    <location>
        <position position="364"/>
    </location>
</feature>
<organism evidence="2 3">
    <name type="scientific">Auxenochlorella protothecoides</name>
    <name type="common">Green microalga</name>
    <name type="synonym">Chlorella protothecoides</name>
    <dbReference type="NCBI Taxonomy" id="3075"/>
    <lineage>
        <taxon>Eukaryota</taxon>
        <taxon>Viridiplantae</taxon>
        <taxon>Chlorophyta</taxon>
        <taxon>core chlorophytes</taxon>
        <taxon>Trebouxiophyceae</taxon>
        <taxon>Chlorellales</taxon>
        <taxon>Chlorellaceae</taxon>
        <taxon>Auxenochlorella</taxon>
    </lineage>
</organism>
<evidence type="ECO:0000256" key="1">
    <source>
        <dbReference type="SAM" id="MobiDB-lite"/>
    </source>
</evidence>
<gene>
    <name evidence="2" type="ORF">APUTEX25_001083</name>
</gene>
<accession>A0A3M7KSY5</accession>
<dbReference type="InterPro" id="IPR026314">
    <property type="entry name" value="YLP_motif_con_p1"/>
</dbReference>
<dbReference type="PANTHER" id="PTHR13413:SF0">
    <property type="entry name" value="YLP MOTIF-CONTAINING PROTEIN 1"/>
    <property type="match status" value="1"/>
</dbReference>
<dbReference type="GO" id="GO:0032204">
    <property type="term" value="P:regulation of telomere maintenance"/>
    <property type="evidence" value="ECO:0007669"/>
    <property type="project" value="TreeGrafter"/>
</dbReference>
<sequence length="364" mass="38762">HLPPAAGPNPWDWAAASQVSAYKDVADLMRDRAARPGRCALILRGLPGSGKSAVARLIREAEKAAGTDPPRILSLDDYFLTEVEEEVAGGKGRKRRREVTGMQYQYNPDLEGTYQRSLNRSFCKAAVEARHAFLIMDAPNLRLADFREAWSGAQAAGYEVCAKHSTHGRSLEELEQLAAGWEELPPGFQPISLQRFMFGGGEVAEVEMESDEGPDHAAARGDAGAGARWTRGGGEAGQMRESVEGAAGGTVASPEAGVGLEPAAQKAAPPGILKKAGASPRRNRHVVWADHAASLLDEDSGFQMPGSRPQLEHVRVLEGLGPAHEGDVLGAGTLPFAEAAAREHSVERRGFRDILLGHGSMVGS</sequence>
<evidence type="ECO:0000313" key="2">
    <source>
        <dbReference type="EMBL" id="RMZ52964.1"/>
    </source>
</evidence>
<proteinExistence type="predicted"/>
<dbReference type="AlphaFoldDB" id="A0A3M7KSY5"/>
<evidence type="ECO:0008006" key="4">
    <source>
        <dbReference type="Google" id="ProtNLM"/>
    </source>
</evidence>
<protein>
    <recommendedName>
        <fullName evidence="4">YLP motif-containing protein 1</fullName>
    </recommendedName>
</protein>
<dbReference type="GO" id="GO:0005634">
    <property type="term" value="C:nucleus"/>
    <property type="evidence" value="ECO:0007669"/>
    <property type="project" value="InterPro"/>
</dbReference>
<comment type="caution">
    <text evidence="2">The sequence shown here is derived from an EMBL/GenBank/DDBJ whole genome shotgun (WGS) entry which is preliminary data.</text>
</comment>
<dbReference type="PANTHER" id="PTHR13413">
    <property type="entry name" value="YLP MOTIF CONTAINING PROTEIN NUCLEAR PROTEIN ZAP"/>
    <property type="match status" value="1"/>
</dbReference>
<evidence type="ECO:0000313" key="3">
    <source>
        <dbReference type="Proteomes" id="UP000279271"/>
    </source>
</evidence>
<feature type="region of interest" description="Disordered" evidence="1">
    <location>
        <begin position="208"/>
        <end position="237"/>
    </location>
</feature>
<dbReference type="Proteomes" id="UP000279271">
    <property type="component" value="Unassembled WGS sequence"/>
</dbReference>
<feature type="non-terminal residue" evidence="2">
    <location>
        <position position="1"/>
    </location>
</feature>
<dbReference type="Gene3D" id="3.40.50.300">
    <property type="entry name" value="P-loop containing nucleotide triphosphate hydrolases"/>
    <property type="match status" value="1"/>
</dbReference>
<feature type="compositionally biased region" description="Low complexity" evidence="1">
    <location>
        <begin position="220"/>
        <end position="230"/>
    </location>
</feature>
<reference evidence="3" key="1">
    <citation type="journal article" date="2018" name="Algal Res.">
        <title>Characterization of plant carbon substrate utilization by Auxenochlorella protothecoides.</title>
        <authorList>
            <person name="Vogler B.W."/>
            <person name="Starkenburg S.R."/>
            <person name="Sudasinghe N."/>
            <person name="Schambach J.Y."/>
            <person name="Rollin J.A."/>
            <person name="Pattathil S."/>
            <person name="Barry A.N."/>
        </authorList>
    </citation>
    <scope>NUCLEOTIDE SEQUENCE [LARGE SCALE GENOMIC DNA]</scope>
    <source>
        <strain evidence="3">UTEX 25</strain>
    </source>
</reference>
<feature type="region of interest" description="Disordered" evidence="1">
    <location>
        <begin position="261"/>
        <end position="280"/>
    </location>
</feature>